<evidence type="ECO:0000313" key="2">
    <source>
        <dbReference type="Proteomes" id="UP000189701"/>
    </source>
</evidence>
<proteinExistence type="predicted"/>
<evidence type="ECO:0000256" key="1">
    <source>
        <dbReference type="SAM" id="SignalP"/>
    </source>
</evidence>
<protein>
    <submittedName>
        <fullName evidence="3 4">Glycine-rich protein-like</fullName>
    </submittedName>
</protein>
<dbReference type="RefSeq" id="XP_009761939.1">
    <property type="nucleotide sequence ID" value="XM_009763637.1"/>
</dbReference>
<sequence>MGFKAFIVLSFALAIFLFLTSEVAARELVERSTNSLEISKKSEKNNDVNDAKYPGGGYGGYPGGGYGVYPGGGYRGYPGGGYGGYPGGGRGRGRGGYGGEYCRFGCCGRRDYYGCRRCCYNNGEAMEKFTEAKPRN</sequence>
<evidence type="ECO:0000313" key="3">
    <source>
        <dbReference type="RefSeq" id="XP_009761939.1"/>
    </source>
</evidence>
<reference evidence="2" key="1">
    <citation type="journal article" date="2013" name="Genome Biol.">
        <title>Reference genomes and transcriptomes of Nicotiana sylvestris and Nicotiana tomentosiformis.</title>
        <authorList>
            <person name="Sierro N."/>
            <person name="Battey J.N."/>
            <person name="Ouadi S."/>
            <person name="Bovet L."/>
            <person name="Goepfert S."/>
            <person name="Bakaher N."/>
            <person name="Peitsch M.C."/>
            <person name="Ivanov N.V."/>
        </authorList>
    </citation>
    <scope>NUCLEOTIDE SEQUENCE [LARGE SCALE GENOMIC DNA]</scope>
</reference>
<feature type="signal peptide" evidence="1">
    <location>
        <begin position="1"/>
        <end position="25"/>
    </location>
</feature>
<name>A0A1U7VHZ8_NICSY</name>
<accession>A0A1U7VHZ8</accession>
<gene>
    <name evidence="3" type="primary">LOC104214041</name>
    <name evidence="4" type="synonym">LOC104236090</name>
</gene>
<feature type="chain" id="PRO_5010665091" evidence="1">
    <location>
        <begin position="26"/>
        <end position="136"/>
    </location>
</feature>
<dbReference type="OrthoDB" id="1305843at2759"/>
<dbReference type="PANTHER" id="PTHR37389">
    <property type="entry name" value="NODULIN-24"/>
    <property type="match status" value="1"/>
</dbReference>
<dbReference type="STRING" id="4096.A0A1U7VHZ8"/>
<evidence type="ECO:0000313" key="4">
    <source>
        <dbReference type="RefSeq" id="XP_009788257.1"/>
    </source>
</evidence>
<dbReference type="KEGG" id="nsy:104236090"/>
<dbReference type="Pfam" id="PF07172">
    <property type="entry name" value="GRP"/>
    <property type="match status" value="1"/>
</dbReference>
<dbReference type="eggNOG" id="ENOG502S5AC">
    <property type="taxonomic scope" value="Eukaryota"/>
</dbReference>
<keyword evidence="2" id="KW-1185">Reference proteome</keyword>
<reference evidence="3 4" key="2">
    <citation type="submission" date="2025-04" db="UniProtKB">
        <authorList>
            <consortium name="RefSeq"/>
        </authorList>
    </citation>
    <scope>IDENTIFICATION</scope>
    <source>
        <tissue evidence="3 4">Leaf</tissue>
    </source>
</reference>
<keyword evidence="1" id="KW-0732">Signal</keyword>
<dbReference type="RefSeq" id="XP_009788257.1">
    <property type="nucleotide sequence ID" value="XM_009789955.1"/>
</dbReference>
<dbReference type="InterPro" id="IPR010800">
    <property type="entry name" value="GRP"/>
</dbReference>
<dbReference type="AlphaFoldDB" id="A0A1U7VHZ8"/>
<dbReference type="Proteomes" id="UP000189701">
    <property type="component" value="Unplaced"/>
</dbReference>
<organism evidence="2 3">
    <name type="scientific">Nicotiana sylvestris</name>
    <name type="common">Wood tobacco</name>
    <name type="synonym">South American tobacco</name>
    <dbReference type="NCBI Taxonomy" id="4096"/>
    <lineage>
        <taxon>Eukaryota</taxon>
        <taxon>Viridiplantae</taxon>
        <taxon>Streptophyta</taxon>
        <taxon>Embryophyta</taxon>
        <taxon>Tracheophyta</taxon>
        <taxon>Spermatophyta</taxon>
        <taxon>Magnoliopsida</taxon>
        <taxon>eudicotyledons</taxon>
        <taxon>Gunneridae</taxon>
        <taxon>Pentapetalae</taxon>
        <taxon>asterids</taxon>
        <taxon>lamiids</taxon>
        <taxon>Solanales</taxon>
        <taxon>Solanaceae</taxon>
        <taxon>Nicotianoideae</taxon>
        <taxon>Nicotianeae</taxon>
        <taxon>Nicotiana</taxon>
    </lineage>
</organism>
<dbReference type="GeneID" id="104236090"/>
<dbReference type="PANTHER" id="PTHR37389:SF41">
    <property type="entry name" value="GLYCINE-RICH PROTEIN 3 SHORT ISOFORM-LIKE"/>
    <property type="match status" value="1"/>
</dbReference>